<dbReference type="Proteomes" id="UP000235836">
    <property type="component" value="Unassembled WGS sequence"/>
</dbReference>
<dbReference type="SMART" id="SM01005">
    <property type="entry name" value="Ala_racemase_C"/>
    <property type="match status" value="1"/>
</dbReference>
<dbReference type="UniPathway" id="UPA00042">
    <property type="reaction ID" value="UER00497"/>
</dbReference>
<evidence type="ECO:0000256" key="4">
    <source>
        <dbReference type="HAMAP-Rule" id="MF_01201"/>
    </source>
</evidence>
<accession>A0A2N6T4U9</accession>
<comment type="pathway">
    <text evidence="4">Amino-acid biosynthesis; D-alanine biosynthesis; D-alanine from L-alanine: step 1/1.</text>
</comment>
<dbReference type="RefSeq" id="WP_102723977.1">
    <property type="nucleotide sequence ID" value="NZ_PNHG01000007.1"/>
</dbReference>
<dbReference type="InterPro" id="IPR011079">
    <property type="entry name" value="Ala_racemase_C"/>
</dbReference>
<feature type="domain" description="Alanine racemase C-terminal" evidence="7">
    <location>
        <begin position="236"/>
        <end position="362"/>
    </location>
</feature>
<dbReference type="InterPro" id="IPR000821">
    <property type="entry name" value="Ala_racemase"/>
</dbReference>
<dbReference type="CDD" id="cd00430">
    <property type="entry name" value="PLPDE_III_AR"/>
    <property type="match status" value="1"/>
</dbReference>
<comment type="function">
    <text evidence="4">Catalyzes the interconversion of L-alanine and D-alanine. May also act on other amino acids.</text>
</comment>
<reference evidence="8 9" key="1">
    <citation type="submission" date="2017-09" db="EMBL/GenBank/DDBJ databases">
        <title>Bacterial strain isolated from the female urinary microbiota.</title>
        <authorList>
            <person name="Thomas-White K."/>
            <person name="Kumar N."/>
            <person name="Forster S."/>
            <person name="Putonti C."/>
            <person name="Lawley T."/>
            <person name="Wolfe A.J."/>
        </authorList>
    </citation>
    <scope>NUCLEOTIDE SEQUENCE [LARGE SCALE GENOMIC DNA]</scope>
    <source>
        <strain evidence="8 9">UMB0792</strain>
    </source>
</reference>
<dbReference type="Gene3D" id="3.20.20.10">
    <property type="entry name" value="Alanine racemase"/>
    <property type="match status" value="1"/>
</dbReference>
<dbReference type="InterPro" id="IPR001608">
    <property type="entry name" value="Ala_racemase_N"/>
</dbReference>
<dbReference type="FunFam" id="3.20.20.10:FF:000002">
    <property type="entry name" value="Alanine racemase"/>
    <property type="match status" value="1"/>
</dbReference>
<evidence type="ECO:0000256" key="2">
    <source>
        <dbReference type="ARBA" id="ARBA00022898"/>
    </source>
</evidence>
<gene>
    <name evidence="8" type="primary">alr</name>
    <name evidence="8" type="ORF">CJ203_06275</name>
</gene>
<feature type="modified residue" description="N6-(pyridoxal phosphate)lysine" evidence="4 5">
    <location>
        <position position="34"/>
    </location>
</feature>
<dbReference type="SUPFAM" id="SSF50621">
    <property type="entry name" value="Alanine racemase C-terminal domain-like"/>
    <property type="match status" value="1"/>
</dbReference>
<feature type="binding site" evidence="4 6">
    <location>
        <position position="305"/>
    </location>
    <ligand>
        <name>substrate</name>
    </ligand>
</feature>
<dbReference type="HAMAP" id="MF_01201">
    <property type="entry name" value="Ala_racemase"/>
    <property type="match status" value="1"/>
</dbReference>
<dbReference type="PANTHER" id="PTHR30511">
    <property type="entry name" value="ALANINE RACEMASE"/>
    <property type="match status" value="1"/>
</dbReference>
<evidence type="ECO:0000313" key="8">
    <source>
        <dbReference type="EMBL" id="PMC64345.1"/>
    </source>
</evidence>
<evidence type="ECO:0000256" key="5">
    <source>
        <dbReference type="PIRSR" id="PIRSR600821-50"/>
    </source>
</evidence>
<dbReference type="GO" id="GO:0005829">
    <property type="term" value="C:cytosol"/>
    <property type="evidence" value="ECO:0007669"/>
    <property type="project" value="TreeGrafter"/>
</dbReference>
<evidence type="ECO:0000256" key="1">
    <source>
        <dbReference type="ARBA" id="ARBA00001933"/>
    </source>
</evidence>
<dbReference type="GO" id="GO:0009252">
    <property type="term" value="P:peptidoglycan biosynthetic process"/>
    <property type="evidence" value="ECO:0007669"/>
    <property type="project" value="TreeGrafter"/>
</dbReference>
<proteinExistence type="inferred from homology"/>
<evidence type="ECO:0000256" key="6">
    <source>
        <dbReference type="PIRSR" id="PIRSR600821-52"/>
    </source>
</evidence>
<dbReference type="SUPFAM" id="SSF51419">
    <property type="entry name" value="PLP-binding barrel"/>
    <property type="match status" value="1"/>
</dbReference>
<dbReference type="Pfam" id="PF01168">
    <property type="entry name" value="Ala_racemase_N"/>
    <property type="match status" value="1"/>
</dbReference>
<comment type="catalytic activity">
    <reaction evidence="4">
        <text>L-alanine = D-alanine</text>
        <dbReference type="Rhea" id="RHEA:20249"/>
        <dbReference type="ChEBI" id="CHEBI:57416"/>
        <dbReference type="ChEBI" id="CHEBI:57972"/>
        <dbReference type="EC" id="5.1.1.1"/>
    </reaction>
</comment>
<dbReference type="Gene3D" id="2.40.37.10">
    <property type="entry name" value="Lyase, Ornithine Decarboxylase, Chain A, domain 1"/>
    <property type="match status" value="1"/>
</dbReference>
<dbReference type="GO" id="GO:0008784">
    <property type="term" value="F:alanine racemase activity"/>
    <property type="evidence" value="ECO:0007669"/>
    <property type="project" value="UniProtKB-UniRule"/>
</dbReference>
<dbReference type="EMBL" id="PNHG01000007">
    <property type="protein sequence ID" value="PMC64345.1"/>
    <property type="molecule type" value="Genomic_DNA"/>
</dbReference>
<keyword evidence="9" id="KW-1185">Reference proteome</keyword>
<keyword evidence="3 4" id="KW-0413">Isomerase</keyword>
<organism evidence="8 9">
    <name type="scientific">Corynebacterium tuscaniense</name>
    <dbReference type="NCBI Taxonomy" id="302449"/>
    <lineage>
        <taxon>Bacteria</taxon>
        <taxon>Bacillati</taxon>
        <taxon>Actinomycetota</taxon>
        <taxon>Actinomycetes</taxon>
        <taxon>Mycobacteriales</taxon>
        <taxon>Corynebacteriaceae</taxon>
        <taxon>Corynebacterium</taxon>
    </lineage>
</organism>
<comment type="cofactor">
    <cofactor evidence="1 4 5">
        <name>pyridoxal 5'-phosphate</name>
        <dbReference type="ChEBI" id="CHEBI:597326"/>
    </cofactor>
</comment>
<protein>
    <recommendedName>
        <fullName evidence="4">Alanine racemase</fullName>
        <ecNumber evidence="4">5.1.1.1</ecNumber>
    </recommendedName>
</protein>
<sequence>MSPATLTIDLGAIAHNTAVMKRVAGEAKLMCVVKADAYNHGAQRVIPAMEDAGADAFGVATLAEAARIRQLTDKPVLAWIWQPGEEIPEGIEVGVPGLEHLRWLVNHNVKCPVHLIVDTGLNRSGIDEEDWPQAFDLATASGLEVRGLMSHFACADEPTHPYNQVQRDAFQRAITLARAHGLEVPVNHLANSPGTLTGPENAFGMVRPGIALYGLNPVEGTGADATAGAGAELQPAMTLSAGLTAVKRISKGEGASYSLTWTAPEDGWTAIVPMGYADGIPRAWQDHIEVTIGGRRYPQVGRVCMDQFIVWLGADRAGINVGDQAVIFGGGGMSAAELARRVGTIHYEVMCAPGGRVVREYVDKQESHEATV</sequence>
<feature type="active site" description="Proton acceptor; specific for D-alanine" evidence="4">
    <location>
        <position position="34"/>
    </location>
</feature>
<dbReference type="EC" id="5.1.1.1" evidence="4"/>
<dbReference type="GO" id="GO:0030170">
    <property type="term" value="F:pyridoxal phosphate binding"/>
    <property type="evidence" value="ECO:0007669"/>
    <property type="project" value="UniProtKB-UniRule"/>
</dbReference>
<feature type="binding site" evidence="4 6">
    <location>
        <position position="123"/>
    </location>
    <ligand>
        <name>substrate</name>
    </ligand>
</feature>
<dbReference type="InterPro" id="IPR009006">
    <property type="entry name" value="Ala_racemase/Decarboxylase_C"/>
</dbReference>
<keyword evidence="2 4" id="KW-0663">Pyridoxal phosphate</keyword>
<comment type="similarity">
    <text evidence="4">Belongs to the alanine racemase family.</text>
</comment>
<evidence type="ECO:0000259" key="7">
    <source>
        <dbReference type="SMART" id="SM01005"/>
    </source>
</evidence>
<dbReference type="InterPro" id="IPR029066">
    <property type="entry name" value="PLP-binding_barrel"/>
</dbReference>
<dbReference type="Pfam" id="PF00842">
    <property type="entry name" value="Ala_racemase_C"/>
    <property type="match status" value="1"/>
</dbReference>
<dbReference type="AlphaFoldDB" id="A0A2N6T4U9"/>
<dbReference type="NCBIfam" id="TIGR00492">
    <property type="entry name" value="alr"/>
    <property type="match status" value="1"/>
</dbReference>
<comment type="caution">
    <text evidence="8">The sequence shown here is derived from an EMBL/GenBank/DDBJ whole genome shotgun (WGS) entry which is preliminary data.</text>
</comment>
<name>A0A2N6T4U9_9CORY</name>
<dbReference type="PANTHER" id="PTHR30511:SF0">
    <property type="entry name" value="ALANINE RACEMASE, CATABOLIC-RELATED"/>
    <property type="match status" value="1"/>
</dbReference>
<dbReference type="GO" id="GO:0030632">
    <property type="term" value="P:D-alanine biosynthetic process"/>
    <property type="evidence" value="ECO:0007669"/>
    <property type="project" value="UniProtKB-UniRule"/>
</dbReference>
<evidence type="ECO:0000256" key="3">
    <source>
        <dbReference type="ARBA" id="ARBA00023235"/>
    </source>
</evidence>
<feature type="active site" description="Proton acceptor; specific for L-alanine" evidence="4">
    <location>
        <position position="257"/>
    </location>
</feature>
<dbReference type="PRINTS" id="PR00992">
    <property type="entry name" value="ALARACEMASE"/>
</dbReference>
<evidence type="ECO:0000313" key="9">
    <source>
        <dbReference type="Proteomes" id="UP000235836"/>
    </source>
</evidence>